<dbReference type="HOGENOM" id="CLU_000022_0_3_6"/>
<dbReference type="GO" id="GO:0043041">
    <property type="term" value="P:amino acid activation for nonribosomal peptide biosynthetic process"/>
    <property type="evidence" value="ECO:0007669"/>
    <property type="project" value="TreeGrafter"/>
</dbReference>
<dbReference type="FunFam" id="3.30.559.30:FF:000001">
    <property type="entry name" value="Non-ribosomal peptide synthetase"/>
    <property type="match status" value="2"/>
</dbReference>
<comment type="similarity">
    <text evidence="2">Belongs to the ATP-dependent AMP-binding enzyme family.</text>
</comment>
<dbReference type="Pfam" id="PF00550">
    <property type="entry name" value="PP-binding"/>
    <property type="match status" value="2"/>
</dbReference>
<reference evidence="6 7" key="1">
    <citation type="journal article" date="2006" name="Genome Biol.">
        <title>Genomic analysis reveals that Pseudomonas aeruginosa virulence is combinatorial.</title>
        <authorList>
            <person name="Lee D.G."/>
            <person name="Urbach J.M."/>
            <person name="Wu G."/>
            <person name="Liberati N.T."/>
            <person name="Feinbaum R.L."/>
            <person name="Miyata S."/>
            <person name="Diggins L.T."/>
            <person name="He J."/>
            <person name="Saucier M."/>
            <person name="Deziel E."/>
            <person name="Friedman L."/>
            <person name="Li L."/>
            <person name="Grills G."/>
            <person name="Montgomery K."/>
            <person name="Kucherlapati R."/>
            <person name="Rahme L.G."/>
            <person name="Ausubel F.M."/>
        </authorList>
    </citation>
    <scope>NUCLEOTIDE SEQUENCE [LARGE SCALE GENOMIC DNA]</scope>
    <source>
        <strain evidence="6 7">UCBPP-PA14</strain>
    </source>
</reference>
<dbReference type="InterPro" id="IPR006162">
    <property type="entry name" value="Ppantetheine_attach_site"/>
</dbReference>
<dbReference type="InterPro" id="IPR020845">
    <property type="entry name" value="AMP-binding_CS"/>
</dbReference>
<dbReference type="FunFam" id="3.40.50.12780:FF:000012">
    <property type="entry name" value="Non-ribosomal peptide synthetase"/>
    <property type="match status" value="1"/>
</dbReference>
<evidence type="ECO:0000256" key="3">
    <source>
        <dbReference type="ARBA" id="ARBA00022450"/>
    </source>
</evidence>
<dbReference type="Gene3D" id="2.30.38.10">
    <property type="entry name" value="Luciferase, Domain 3"/>
    <property type="match status" value="2"/>
</dbReference>
<dbReference type="FunFam" id="2.30.38.10:FF:000001">
    <property type="entry name" value="Non-ribosomal peptide synthetase PvdI"/>
    <property type="match status" value="2"/>
</dbReference>
<dbReference type="PROSITE" id="PS00012">
    <property type="entry name" value="PHOSPHOPANTETHEINE"/>
    <property type="match status" value="2"/>
</dbReference>
<dbReference type="CDD" id="cd19531">
    <property type="entry name" value="LCL_NRPS-like"/>
    <property type="match status" value="2"/>
</dbReference>
<dbReference type="Pfam" id="PF00501">
    <property type="entry name" value="AMP-binding"/>
    <property type="match status" value="2"/>
</dbReference>
<evidence type="ECO:0000313" key="7">
    <source>
        <dbReference type="Proteomes" id="UP000000653"/>
    </source>
</evidence>
<dbReference type="SUPFAM" id="SSF47336">
    <property type="entry name" value="ACP-like"/>
    <property type="match status" value="2"/>
</dbReference>
<dbReference type="FunFam" id="3.30.300.30:FF:000010">
    <property type="entry name" value="Enterobactin synthetase component F"/>
    <property type="match status" value="2"/>
</dbReference>
<dbReference type="EMBL" id="CP000438">
    <property type="protein sequence ID" value="ABJ11577.1"/>
    <property type="molecule type" value="Genomic_DNA"/>
</dbReference>
<dbReference type="Gene3D" id="1.10.1200.10">
    <property type="entry name" value="ACP-like"/>
    <property type="match status" value="2"/>
</dbReference>
<organism evidence="6 7">
    <name type="scientific">Pseudomonas aeruginosa (strain UCBPP-PA14)</name>
    <dbReference type="NCBI Taxonomy" id="208963"/>
    <lineage>
        <taxon>Bacteria</taxon>
        <taxon>Pseudomonadati</taxon>
        <taxon>Pseudomonadota</taxon>
        <taxon>Gammaproteobacteria</taxon>
        <taxon>Pseudomonadales</taxon>
        <taxon>Pseudomonadaceae</taxon>
        <taxon>Pseudomonas</taxon>
    </lineage>
</organism>
<feature type="domain" description="Carrier" evidence="5">
    <location>
        <begin position="2084"/>
        <end position="2159"/>
    </location>
</feature>
<dbReference type="GO" id="GO:0009239">
    <property type="term" value="P:enterobactin biosynthetic process"/>
    <property type="evidence" value="ECO:0007669"/>
    <property type="project" value="TreeGrafter"/>
</dbReference>
<dbReference type="InterPro" id="IPR036736">
    <property type="entry name" value="ACP-like_sf"/>
</dbReference>
<evidence type="ECO:0000256" key="1">
    <source>
        <dbReference type="ARBA" id="ARBA00001957"/>
    </source>
</evidence>
<dbReference type="NCBIfam" id="TIGR01733">
    <property type="entry name" value="AA-adenyl-dom"/>
    <property type="match status" value="2"/>
</dbReference>
<dbReference type="InterPro" id="IPR023213">
    <property type="entry name" value="CAT-like_dom_sf"/>
</dbReference>
<dbReference type="PROSITE" id="PS50075">
    <property type="entry name" value="CARRIER"/>
    <property type="match status" value="2"/>
</dbReference>
<dbReference type="PANTHER" id="PTHR45527:SF1">
    <property type="entry name" value="FATTY ACID SYNTHASE"/>
    <property type="match status" value="1"/>
</dbReference>
<dbReference type="InterPro" id="IPR001242">
    <property type="entry name" value="Condensation_dom"/>
</dbReference>
<dbReference type="Gene3D" id="3.30.559.10">
    <property type="entry name" value="Chloramphenicol acetyltransferase-like domain"/>
    <property type="match status" value="2"/>
</dbReference>
<dbReference type="GO" id="GO:0047527">
    <property type="term" value="F:2,3-dihydroxybenzoate-serine ligase activity"/>
    <property type="evidence" value="ECO:0007669"/>
    <property type="project" value="TreeGrafter"/>
</dbReference>
<feature type="domain" description="Carrier" evidence="5">
    <location>
        <begin position="1021"/>
        <end position="1096"/>
    </location>
</feature>
<dbReference type="Gene3D" id="3.30.300.30">
    <property type="match status" value="2"/>
</dbReference>
<dbReference type="InterPro" id="IPR010071">
    <property type="entry name" value="AA_adenyl_dom"/>
</dbReference>
<keyword evidence="3" id="KW-0596">Phosphopantetheine</keyword>
<dbReference type="GO" id="GO:0005829">
    <property type="term" value="C:cytosol"/>
    <property type="evidence" value="ECO:0007669"/>
    <property type="project" value="TreeGrafter"/>
</dbReference>
<dbReference type="InterPro" id="IPR045851">
    <property type="entry name" value="AMP-bd_C_sf"/>
</dbReference>
<dbReference type="Gene3D" id="3.40.50.980">
    <property type="match status" value="4"/>
</dbReference>
<sequence length="2189" mass="243785">MLSNPNLDLVSRFVRLPLAQQKLFYQRVQAKGMSFARLPIPQTRQEMDNLPLSYAQERQWFLWQLEPESSAYHIPTALRLRGRLDIASLQRSFAALVERHESLRTRIARMGDEWVQVVSADVSLALEVEVQRGLDEQRLLERVEAEIARPFDLEQGPLLRVTLLEVDADEHVLVMVQHHIVSDGWSMQLMVEELVQLYAGYSQGLDVVLPALPIQYADYALWQRSWMEAGEKERQLAYWTGLLGGEQPVLELPLDHPRQPLRSYRGAQLDLELEPHLALALKQLVQRKGVTMFMLLLASFQALLHRYSGQADIRVGVPIANRNRVETERMIGFFVNTQVLKADINGRMGFDELLAQARQRALEAQAHQDLPFEQLVEALQPERSLGHNPLFQVMFNHQADSRSANQGVQLPGLSLERMEWRSSSVAFDLTLDVHEAEDGIWASFGYATDLFEASTVERLARHWQNLLRGIVAEPGRPVAELPLLLDEERDCLLRAWAENADEGGLPPLVQLQIQEQARLRPQAQALALEGQALSYAELNARANRLAHCLIARGVGPDVLVGIAVERSLDMVVGLLAILKAGGAYVPLDPTYPQDRLRHMLEDSAVGLLLSQEHLLPGLPLHEGLEVLSIDRLERDASVSTDDPVVNLRPENLAYVIYTSGSTGKPKGVAISHAALAQFSRIASGYSALTPEDRILQFATLSFDGFVEQLYPALTRGACVVLRGGDLWDTGELYRQIVEQGVTLADLPTAYWNLFLLDALAEPRRSYGALRQIHIGGEAMPLEGPKLWRQAGMGRVRLLNTYGPTEATVVSSVFDCSAENARVGNASPIGQALPGRTLLVLDEHLGLLPVGAVGELYIASRAGLARAYHDRPGLTAERFLPDPFGEPGSRLYRTGDLARRRGDGVIEYMGRADHQVKIRGFRIELGEVEARLLDLEGIREAAALALDGQLVAYLVAEGGEDETRQPALRERIRTALRASLPDYMVPSHLLFLERMPLSPNGKLDRRALPKPDAGLMQRDHMAPASALEKDVAAIWGELLGVERVGLTDNFFELGGHSLLATRLVSRIRQDLGIEVSLKSLFEQPVLQGFVESLGEKPAEVPPITPVTREQPLPLSYAQERQWFLWQLEPESAAYHIPAALRLRGGLDVVALQRSFERLAQRHESLRTRFRQEGLRTVQVVDADGQLQVSRHNLANVDDASLRAAVEAEMARPFDLRTDALLRISLFEVAPNDHVLVMVQHHIVSDGWSMQLMVEELVQLYAAYSQGREAALPALPIQYPDYAVWQREWMEAGERERQLAYWIGLLGGEQPVLELPFDRPRPAEQSFRGARLEFELGAERARRLKALAQRQGASTFMLLLASFQALLYRYSGQSDIRVGVPVANRNRVETERLIGFFVNTQVLKADIDGQMGFERLLHQVRQRSLEAQAHQDLPFEQLVEALQPERSLSHSPLFQVLFNYQAERGEHGLPEVAGLSIEEQAWESHTAQFDLVLDTCESESDIWAALVYATDLFDASTAERLVRHWQNLLDAILAMPDARLGELDMLDREEREVIGQLWNRSDSGYPATPLVHQRVAERARMAPDAVAVIFDEEKLTYAELDSRANRLAHALIALGVGPEVRVAIAMQRSAEIMVAFLAVLKAGGAYVPLDIEYPRERLLYMMQDSRAHLLLTHSHLLELLPIPEGLSCLSVDREEEWAGFPAHDPEVALHGDNLAYVIYTSGSTGMPKGVAVPHGPLIAHIVATGERYEMTPEDCELHFMSFAFDGSHEGWMHPLINGARVLIRDDSLWLPERTYAEMHRHGVTVGVFPPVYLQQLAEHAARDGNPPPVRVYCFGGDAVAQASYDLAWRALKPKYLFNGYGPTETVVTPLLWKARAGDACGAAYMPIGTLLGNRSGYILDGQLNLLPVGVAGELYLGGEGVARGYLERPALTAERFVPDPFGAPGSRLYRSGDLTRGRADGVVDYLGRVDHQVKIRGFRIELGEIEARLREHPAVREAVVVAQPGAVGQQLVGYVVAQEPAVADSPEAQAECRAQLKTALRERLPEYMVPSHLLFLARMPLTPNGKLDRKGLPQPDASLLQQVYVAPRSDLEQQVAGIWAEVLQLQQVGLDDNFFELGGHSLLATQVIGRLRERLHLEVPIKSMFTAETLGEFCHGVETLKAESAPVEDALAKSLEALKRLSADELEKLIS</sequence>
<dbReference type="InterPro" id="IPR009081">
    <property type="entry name" value="PP-bd_ACP"/>
</dbReference>
<dbReference type="KEGG" id="pau:PA14_33630"/>
<evidence type="ECO:0000256" key="4">
    <source>
        <dbReference type="ARBA" id="ARBA00022553"/>
    </source>
</evidence>
<name>A0A0H2ZB88_PSEAB</name>
<dbReference type="Pfam" id="PF13193">
    <property type="entry name" value="AMP-binding_C"/>
    <property type="match status" value="2"/>
</dbReference>
<dbReference type="Pfam" id="PF00668">
    <property type="entry name" value="Condensation"/>
    <property type="match status" value="2"/>
</dbReference>
<protein>
    <submittedName>
        <fullName evidence="6">PvdJ</fullName>
    </submittedName>
</protein>
<comment type="cofactor">
    <cofactor evidence="1">
        <name>pantetheine 4'-phosphate</name>
        <dbReference type="ChEBI" id="CHEBI:47942"/>
    </cofactor>
</comment>
<evidence type="ECO:0000259" key="5">
    <source>
        <dbReference type="PROSITE" id="PS50075"/>
    </source>
</evidence>
<dbReference type="SUPFAM" id="SSF52777">
    <property type="entry name" value="CoA-dependent acyltransferases"/>
    <property type="match status" value="4"/>
</dbReference>
<dbReference type="Proteomes" id="UP000000653">
    <property type="component" value="Chromosome"/>
</dbReference>
<proteinExistence type="inferred from homology"/>
<dbReference type="FunFam" id="3.30.559.10:FF:000012">
    <property type="entry name" value="Non-ribosomal peptide synthetase"/>
    <property type="match status" value="2"/>
</dbReference>
<dbReference type="PANTHER" id="PTHR45527">
    <property type="entry name" value="NONRIBOSOMAL PEPTIDE SYNTHETASE"/>
    <property type="match status" value="1"/>
</dbReference>
<dbReference type="GO" id="GO:0031177">
    <property type="term" value="F:phosphopantetheine binding"/>
    <property type="evidence" value="ECO:0007669"/>
    <property type="project" value="InterPro"/>
</dbReference>
<dbReference type="FunFam" id="1.10.1200.10:FF:000005">
    <property type="entry name" value="Nonribosomal peptide synthetase 1"/>
    <property type="match status" value="2"/>
</dbReference>
<keyword evidence="4" id="KW-0597">Phosphoprotein</keyword>
<accession>A0A0H2ZB88</accession>
<evidence type="ECO:0000313" key="6">
    <source>
        <dbReference type="EMBL" id="ABJ11577.1"/>
    </source>
</evidence>
<dbReference type="Gene3D" id="3.30.559.30">
    <property type="entry name" value="Nonribosomal peptide synthetase, condensation domain"/>
    <property type="match status" value="2"/>
</dbReference>
<gene>
    <name evidence="6" type="primary">pvdJ</name>
    <name evidence="6" type="ordered locus">PA14_33630</name>
</gene>
<dbReference type="SUPFAM" id="SSF56801">
    <property type="entry name" value="Acetyl-CoA synthetase-like"/>
    <property type="match status" value="2"/>
</dbReference>
<dbReference type="InterPro" id="IPR020806">
    <property type="entry name" value="PKS_PP-bd"/>
</dbReference>
<dbReference type="InterPro" id="IPR000873">
    <property type="entry name" value="AMP-dep_synth/lig_dom"/>
</dbReference>
<dbReference type="InterPro" id="IPR025110">
    <property type="entry name" value="AMP-bd_C"/>
</dbReference>
<evidence type="ECO:0000256" key="2">
    <source>
        <dbReference type="ARBA" id="ARBA00006432"/>
    </source>
</evidence>
<dbReference type="GO" id="GO:0009366">
    <property type="term" value="C:enterobactin synthetase complex"/>
    <property type="evidence" value="ECO:0007669"/>
    <property type="project" value="TreeGrafter"/>
</dbReference>
<dbReference type="CDD" id="cd17649">
    <property type="entry name" value="A_NRPS_PvdJ-like"/>
    <property type="match status" value="2"/>
</dbReference>
<dbReference type="SMART" id="SM00823">
    <property type="entry name" value="PKS_PP"/>
    <property type="match status" value="2"/>
</dbReference>
<dbReference type="PROSITE" id="PS00455">
    <property type="entry name" value="AMP_BINDING"/>
    <property type="match status" value="2"/>
</dbReference>
<dbReference type="FunFam" id="3.40.50.980:FF:000001">
    <property type="entry name" value="Non-ribosomal peptide synthetase"/>
    <property type="match status" value="2"/>
</dbReference>
<dbReference type="NCBIfam" id="NF003417">
    <property type="entry name" value="PRK04813.1"/>
    <property type="match status" value="2"/>
</dbReference>